<evidence type="ECO:0000313" key="2">
    <source>
        <dbReference type="EMBL" id="PZX01207.1"/>
    </source>
</evidence>
<keyword evidence="3" id="KW-1185">Reference proteome</keyword>
<dbReference type="EMBL" id="QKZI01000025">
    <property type="protein sequence ID" value="PZX01207.1"/>
    <property type="molecule type" value="Genomic_DNA"/>
</dbReference>
<dbReference type="Pfam" id="PF14417">
    <property type="entry name" value="MEDS"/>
    <property type="match status" value="1"/>
</dbReference>
<dbReference type="InterPro" id="IPR025847">
    <property type="entry name" value="MEDS_domain"/>
</dbReference>
<gene>
    <name evidence="2" type="ORF">C7437_1251</name>
</gene>
<comment type="caution">
    <text evidence="2">The sequence shown here is derived from an EMBL/GenBank/DDBJ whole genome shotgun (WGS) entry which is preliminary data.</text>
</comment>
<proteinExistence type="predicted"/>
<name>A0A2W7MFJ5_9BACI</name>
<sequence length="204" mass="23825">MVEISNGTGKREMKSKLNQLFEDQKNVHLHILYKYNGMENYIIQVLDYIQDGIAAGDYVILIENSRLYPIIQKELSTHLTKEQMGFIYYVNSMNFYYSSGSYHPPSIADYFSKTIQPYIEDKISFRAWAHVEWATMEEPLHIIEDLEKIVDEAVNLLPFSLICAYEGNKMPDYLKTILMEAHPYVLLEDDLFVSDQYQPSNVVK</sequence>
<dbReference type="RefSeq" id="WP_342767798.1">
    <property type="nucleotide sequence ID" value="NZ_QKZI01000025.1"/>
</dbReference>
<organism evidence="2 3">
    <name type="scientific">Psychrobacillus insolitus</name>
    <dbReference type="NCBI Taxonomy" id="1461"/>
    <lineage>
        <taxon>Bacteria</taxon>
        <taxon>Bacillati</taxon>
        <taxon>Bacillota</taxon>
        <taxon>Bacilli</taxon>
        <taxon>Bacillales</taxon>
        <taxon>Bacillaceae</taxon>
        <taxon>Psychrobacillus</taxon>
    </lineage>
</organism>
<reference evidence="2 3" key="1">
    <citation type="submission" date="2018-06" db="EMBL/GenBank/DDBJ databases">
        <title>Genomic Encyclopedia of Type Strains, Phase IV (KMG-IV): sequencing the most valuable type-strain genomes for metagenomic binning, comparative biology and taxonomic classification.</title>
        <authorList>
            <person name="Goeker M."/>
        </authorList>
    </citation>
    <scope>NUCLEOTIDE SEQUENCE [LARGE SCALE GENOMIC DNA]</scope>
    <source>
        <strain evidence="2 3">DSM 5</strain>
    </source>
</reference>
<dbReference type="Proteomes" id="UP000248646">
    <property type="component" value="Unassembled WGS sequence"/>
</dbReference>
<evidence type="ECO:0000259" key="1">
    <source>
        <dbReference type="Pfam" id="PF14417"/>
    </source>
</evidence>
<protein>
    <submittedName>
        <fullName evidence="2">DcmR-like sensory protein</fullName>
    </submittedName>
</protein>
<accession>A0A2W7MFJ5</accession>
<dbReference type="AlphaFoldDB" id="A0A2W7MFJ5"/>
<feature type="domain" description="MEDS" evidence="1">
    <location>
        <begin position="30"/>
        <end position="183"/>
    </location>
</feature>
<evidence type="ECO:0000313" key="3">
    <source>
        <dbReference type="Proteomes" id="UP000248646"/>
    </source>
</evidence>